<comment type="subcellular location">
    <subcellularLocation>
        <location evidence="1">Cell outer membrane</location>
    </subcellularLocation>
</comment>
<dbReference type="InterPro" id="IPR000531">
    <property type="entry name" value="Beta-barrel_TonB"/>
</dbReference>
<dbReference type="Pfam" id="PF00593">
    <property type="entry name" value="TonB_dep_Rec_b-barrel"/>
    <property type="match status" value="1"/>
</dbReference>
<protein>
    <submittedName>
        <fullName evidence="6">TonB-dependent receptor</fullName>
    </submittedName>
</protein>
<evidence type="ECO:0000256" key="3">
    <source>
        <dbReference type="ARBA" id="ARBA00023237"/>
    </source>
</evidence>
<keyword evidence="3" id="KW-0998">Cell outer membrane</keyword>
<evidence type="ECO:0000256" key="4">
    <source>
        <dbReference type="SAM" id="MobiDB-lite"/>
    </source>
</evidence>
<accession>A0ABV2ADN8</accession>
<evidence type="ECO:0000256" key="1">
    <source>
        <dbReference type="ARBA" id="ARBA00004442"/>
    </source>
</evidence>
<sequence>MFYQLLRPAPVIGATFPADPALDREVSLNTYTEAVNRSTIFSGTVDWFTDVADIKLIGSWQRAEVPELHADFDNTARPGAEAHAGGGPARQVYNQTTAELQLLSNQSSPGAEHFSWVAGLFFLQSDGGLIPVTFKVAANALGALVPGVGDSLRDTLDALLVGLGLPAIGADGVELANSGGLDNTSYSAYAQGTWYMTETLDLTAGTRYQYEERDLVDTYTAYVAGDGRLIPLPVPFADTRAATQNPPLLAGSNSSTCRQSELSL</sequence>
<evidence type="ECO:0000259" key="5">
    <source>
        <dbReference type="Pfam" id="PF00593"/>
    </source>
</evidence>
<dbReference type="RefSeq" id="WP_352890917.1">
    <property type="nucleotide sequence ID" value="NZ_JBEPIJ010000029.1"/>
</dbReference>
<evidence type="ECO:0000313" key="7">
    <source>
        <dbReference type="Proteomes" id="UP001465331"/>
    </source>
</evidence>
<proteinExistence type="predicted"/>
<keyword evidence="7" id="KW-1185">Reference proteome</keyword>
<dbReference type="EMBL" id="JBEPIJ010000029">
    <property type="protein sequence ID" value="MES0875363.1"/>
    <property type="molecule type" value="Genomic_DNA"/>
</dbReference>
<reference evidence="6 7" key="1">
    <citation type="submission" date="2024-06" db="EMBL/GenBank/DDBJ databases">
        <authorList>
            <person name="Li Z."/>
            <person name="Jiang Y."/>
        </authorList>
    </citation>
    <scope>NUCLEOTIDE SEQUENCE [LARGE SCALE GENOMIC DNA]</scope>
    <source>
        <strain evidence="6 7">HSW-8</strain>
    </source>
</reference>
<dbReference type="Proteomes" id="UP001465331">
    <property type="component" value="Unassembled WGS sequence"/>
</dbReference>
<evidence type="ECO:0000313" key="6">
    <source>
        <dbReference type="EMBL" id="MES0875363.1"/>
    </source>
</evidence>
<keyword evidence="2" id="KW-0472">Membrane</keyword>
<feature type="region of interest" description="Disordered" evidence="4">
    <location>
        <begin position="243"/>
        <end position="264"/>
    </location>
</feature>
<feature type="domain" description="TonB-dependent receptor-like beta-barrel" evidence="5">
    <location>
        <begin position="41"/>
        <end position="218"/>
    </location>
</feature>
<dbReference type="SUPFAM" id="SSF56935">
    <property type="entry name" value="Porins"/>
    <property type="match status" value="1"/>
</dbReference>
<name>A0ABV2ADN8_9GAMM</name>
<organism evidence="6 7">
    <name type="scientific">Sinimarinibacterium thermocellulolyticum</name>
    <dbReference type="NCBI Taxonomy" id="3170016"/>
    <lineage>
        <taxon>Bacteria</taxon>
        <taxon>Pseudomonadati</taxon>
        <taxon>Pseudomonadota</taxon>
        <taxon>Gammaproteobacteria</taxon>
        <taxon>Nevskiales</taxon>
        <taxon>Nevskiaceae</taxon>
        <taxon>Sinimarinibacterium</taxon>
    </lineage>
</organism>
<keyword evidence="6" id="KW-0675">Receptor</keyword>
<gene>
    <name evidence="6" type="ORF">ABSH63_15295</name>
</gene>
<dbReference type="Gene3D" id="2.40.170.20">
    <property type="entry name" value="TonB-dependent receptor, beta-barrel domain"/>
    <property type="match status" value="1"/>
</dbReference>
<dbReference type="InterPro" id="IPR036942">
    <property type="entry name" value="Beta-barrel_TonB_sf"/>
</dbReference>
<comment type="caution">
    <text evidence="6">The sequence shown here is derived from an EMBL/GenBank/DDBJ whole genome shotgun (WGS) entry which is preliminary data.</text>
</comment>
<evidence type="ECO:0000256" key="2">
    <source>
        <dbReference type="ARBA" id="ARBA00023136"/>
    </source>
</evidence>